<keyword evidence="1" id="KW-0812">Transmembrane</keyword>
<dbReference type="OrthoDB" id="196103at2759"/>
<dbReference type="Proteomes" id="UP001140217">
    <property type="component" value="Unassembled WGS sequence"/>
</dbReference>
<dbReference type="InterPro" id="IPR036259">
    <property type="entry name" value="MFS_trans_sf"/>
</dbReference>
<feature type="transmembrane region" description="Helical" evidence="1">
    <location>
        <begin position="12"/>
        <end position="36"/>
    </location>
</feature>
<sequence>MVRLQSPQAQLGVLFAYSVVLIAVPSLLTPSALAAARPGRARVYEDTWREQVVLAGSGLAGILATNLLGAQALVVAGSLTGAVFSAAIVAGVHGARGWYPFFVAAKVVDDCVRTMTRVCLVTMTMTYPREQRKARVMAMFQLMLDVFLTMGQGLRRHRVSAVAAAWARLAFVCASAACVAWVVPTDAVVRDSGVFVLARPTRSLRTELRRTARIFGNRYMLLLVPYMFSYPFALGVLGVELPDRQSVLLYNIGSLSALALAAVLDAGSRHRRRRAQLGFAATSVVTLAAVSSMAVLTTLPVDMAQLPALVSLPGSPANAFRLLHHRALFYATVFLNGMSISCVFLFSAWIIGSLTNDVEYTARFSGTLLSVPALGTMVALLCIGPEDTHVGVPPNAPLYVGIALLAASSCAMYCVVRRITDTNDWSLMYIRSAPRPAAPLAAPLVESCMVAARGGSSGTVASTDHGSIIKRPLTP</sequence>
<accession>A0A9W8LH79</accession>
<evidence type="ECO:0000313" key="2">
    <source>
        <dbReference type="EMBL" id="KAJ2778842.1"/>
    </source>
</evidence>
<dbReference type="EMBL" id="JANBUL010000207">
    <property type="protein sequence ID" value="KAJ2778842.1"/>
    <property type="molecule type" value="Genomic_DNA"/>
</dbReference>
<gene>
    <name evidence="2" type="ORF">H4R18_004364</name>
</gene>
<dbReference type="SUPFAM" id="SSF103473">
    <property type="entry name" value="MFS general substrate transporter"/>
    <property type="match status" value="1"/>
</dbReference>
<reference evidence="2" key="1">
    <citation type="submission" date="2022-07" db="EMBL/GenBank/DDBJ databases">
        <title>Phylogenomic reconstructions and comparative analyses of Kickxellomycotina fungi.</title>
        <authorList>
            <person name="Reynolds N.K."/>
            <person name="Stajich J.E."/>
            <person name="Barry K."/>
            <person name="Grigoriev I.V."/>
            <person name="Crous P."/>
            <person name="Smith M.E."/>
        </authorList>
    </citation>
    <scope>NUCLEOTIDE SEQUENCE</scope>
    <source>
        <strain evidence="2">NBRC 105414</strain>
    </source>
</reference>
<feature type="transmembrane region" description="Helical" evidence="1">
    <location>
        <begin position="277"/>
        <end position="299"/>
    </location>
</feature>
<feature type="transmembrane region" description="Helical" evidence="1">
    <location>
        <begin position="396"/>
        <end position="416"/>
    </location>
</feature>
<proteinExistence type="predicted"/>
<evidence type="ECO:0000313" key="3">
    <source>
        <dbReference type="Proteomes" id="UP001140217"/>
    </source>
</evidence>
<feature type="transmembrane region" description="Helical" evidence="1">
    <location>
        <begin position="160"/>
        <end position="183"/>
    </location>
</feature>
<evidence type="ECO:0000256" key="1">
    <source>
        <dbReference type="SAM" id="Phobius"/>
    </source>
</evidence>
<keyword evidence="3" id="KW-1185">Reference proteome</keyword>
<feature type="transmembrane region" description="Helical" evidence="1">
    <location>
        <begin position="73"/>
        <end position="92"/>
    </location>
</feature>
<feature type="transmembrane region" description="Helical" evidence="1">
    <location>
        <begin position="136"/>
        <end position="154"/>
    </location>
</feature>
<feature type="transmembrane region" description="Helical" evidence="1">
    <location>
        <begin position="247"/>
        <end position="265"/>
    </location>
</feature>
<feature type="transmembrane region" description="Helical" evidence="1">
    <location>
        <begin position="219"/>
        <end position="241"/>
    </location>
</feature>
<keyword evidence="1" id="KW-1133">Transmembrane helix</keyword>
<dbReference type="AlphaFoldDB" id="A0A9W8LH79"/>
<protein>
    <submittedName>
        <fullName evidence="2">Uncharacterized protein</fullName>
    </submittedName>
</protein>
<comment type="caution">
    <text evidence="2">The sequence shown here is derived from an EMBL/GenBank/DDBJ whole genome shotgun (WGS) entry which is preliminary data.</text>
</comment>
<organism evidence="2 3">
    <name type="scientific">Coemansia javaensis</name>
    <dbReference type="NCBI Taxonomy" id="2761396"/>
    <lineage>
        <taxon>Eukaryota</taxon>
        <taxon>Fungi</taxon>
        <taxon>Fungi incertae sedis</taxon>
        <taxon>Zoopagomycota</taxon>
        <taxon>Kickxellomycotina</taxon>
        <taxon>Kickxellomycetes</taxon>
        <taxon>Kickxellales</taxon>
        <taxon>Kickxellaceae</taxon>
        <taxon>Coemansia</taxon>
    </lineage>
</organism>
<feature type="transmembrane region" description="Helical" evidence="1">
    <location>
        <begin position="364"/>
        <end position="384"/>
    </location>
</feature>
<name>A0A9W8LH79_9FUNG</name>
<keyword evidence="1" id="KW-0472">Membrane</keyword>
<feature type="transmembrane region" description="Helical" evidence="1">
    <location>
        <begin position="327"/>
        <end position="352"/>
    </location>
</feature>